<proteinExistence type="predicted"/>
<protein>
    <recommendedName>
        <fullName evidence="1">protein-tyrosine-phosphatase</fullName>
        <ecNumber evidence="1">3.1.3.48</ecNumber>
    </recommendedName>
</protein>
<dbReference type="EMBL" id="PHEX01000004">
    <property type="protein sequence ID" value="PKQ28851.1"/>
    <property type="molecule type" value="Genomic_DNA"/>
</dbReference>
<evidence type="ECO:0000313" key="5">
    <source>
        <dbReference type="Proteomes" id="UP000233654"/>
    </source>
</evidence>
<organism evidence="4 5">
    <name type="scientific">Candidatus Anoxymicrobium japonicum</name>
    <dbReference type="NCBI Taxonomy" id="2013648"/>
    <lineage>
        <taxon>Bacteria</taxon>
        <taxon>Bacillati</taxon>
        <taxon>Actinomycetota</taxon>
        <taxon>Candidatus Geothermincolia</taxon>
        <taxon>Candidatus Geothermincolales</taxon>
        <taxon>Candidatus Anoxymicrobiaceae</taxon>
        <taxon>Candidatus Anoxymicrobium</taxon>
    </lineage>
</organism>
<dbReference type="GO" id="GO:0004725">
    <property type="term" value="F:protein tyrosine phosphatase activity"/>
    <property type="evidence" value="ECO:0007669"/>
    <property type="project" value="UniProtKB-EC"/>
</dbReference>
<dbReference type="Gene3D" id="3.40.50.2300">
    <property type="match status" value="1"/>
</dbReference>
<dbReference type="AlphaFoldDB" id="A0A2N3G815"/>
<feature type="compositionally biased region" description="Basic residues" evidence="2">
    <location>
        <begin position="186"/>
        <end position="196"/>
    </location>
</feature>
<dbReference type="SUPFAM" id="SSF52788">
    <property type="entry name" value="Phosphotyrosine protein phosphatases I"/>
    <property type="match status" value="1"/>
</dbReference>
<feature type="compositionally biased region" description="Basic and acidic residues" evidence="2">
    <location>
        <begin position="197"/>
        <end position="210"/>
    </location>
</feature>
<reference evidence="4 5" key="1">
    <citation type="journal article" date="2017" name="ISME J.">
        <title>Potential for microbial H2 and metal transformations associated with novel bacteria and archaea in deep terrestrial subsurface sediments.</title>
        <authorList>
            <person name="Hernsdorf A.W."/>
            <person name="Amano Y."/>
            <person name="Miyakawa K."/>
            <person name="Ise K."/>
            <person name="Suzuki Y."/>
            <person name="Anantharaman K."/>
            <person name="Probst A."/>
            <person name="Burstein D."/>
            <person name="Thomas B.C."/>
            <person name="Banfield J.F."/>
        </authorList>
    </citation>
    <scope>NUCLEOTIDE SEQUENCE [LARGE SCALE GENOMIC DNA]</scope>
    <source>
        <strain evidence="4">HGW-Actinobacteria-3</strain>
    </source>
</reference>
<gene>
    <name evidence="4" type="ORF">CVT63_00860</name>
</gene>
<evidence type="ECO:0000313" key="4">
    <source>
        <dbReference type="EMBL" id="PKQ28851.1"/>
    </source>
</evidence>
<dbReference type="SMART" id="SM00226">
    <property type="entry name" value="LMWPc"/>
    <property type="match status" value="1"/>
</dbReference>
<dbReference type="InterPro" id="IPR036196">
    <property type="entry name" value="Ptyr_pPase_sf"/>
</dbReference>
<evidence type="ECO:0000259" key="3">
    <source>
        <dbReference type="SMART" id="SM00226"/>
    </source>
</evidence>
<accession>A0A2N3G815</accession>
<dbReference type="Pfam" id="PF01451">
    <property type="entry name" value="LMWPc"/>
    <property type="match status" value="1"/>
</dbReference>
<comment type="caution">
    <text evidence="4">The sequence shown here is derived from an EMBL/GenBank/DDBJ whole genome shotgun (WGS) entry which is preliminary data.</text>
</comment>
<dbReference type="EC" id="3.1.3.48" evidence="1"/>
<feature type="region of interest" description="Disordered" evidence="2">
    <location>
        <begin position="184"/>
        <end position="210"/>
    </location>
</feature>
<name>A0A2N3G815_9ACTN</name>
<sequence length="210" mass="23506">MLVATMRILFICTGNIMRSVIAECVLRRRAEELLGCRAVALTSESCGIEAAPGSPPHPETLRSLEKLGIPACDTTSSPVNETRLSASDLVLTMTRWQCYALARISPAHRQKCFSIIEVNGVIESLLEDRGIRLDDKEWWTLARRLEQTNLESALERGAELINLLRRGRRKGRRCLTPAIVSGRGRGTVRAKPRQARRSSDRKPTASWETR</sequence>
<dbReference type="InterPro" id="IPR050438">
    <property type="entry name" value="LMW_PTPase"/>
</dbReference>
<dbReference type="PANTHER" id="PTHR11717:SF7">
    <property type="entry name" value="LOW MOLECULAR WEIGHT PHOSPHOTYROSINE PROTEIN PHOSPHATASE"/>
    <property type="match status" value="1"/>
</dbReference>
<evidence type="ECO:0000256" key="1">
    <source>
        <dbReference type="ARBA" id="ARBA00013064"/>
    </source>
</evidence>
<dbReference type="PANTHER" id="PTHR11717">
    <property type="entry name" value="LOW MOLECULAR WEIGHT PROTEIN TYROSINE PHOSPHATASE"/>
    <property type="match status" value="1"/>
</dbReference>
<dbReference type="Proteomes" id="UP000233654">
    <property type="component" value="Unassembled WGS sequence"/>
</dbReference>
<evidence type="ECO:0000256" key="2">
    <source>
        <dbReference type="SAM" id="MobiDB-lite"/>
    </source>
</evidence>
<dbReference type="InterPro" id="IPR023485">
    <property type="entry name" value="Ptyr_pPase"/>
</dbReference>
<feature type="domain" description="Phosphotyrosine protein phosphatase I" evidence="3">
    <location>
        <begin position="6"/>
        <end position="136"/>
    </location>
</feature>